<dbReference type="SUPFAM" id="SSF48403">
    <property type="entry name" value="Ankyrin repeat"/>
    <property type="match status" value="1"/>
</dbReference>
<evidence type="ECO:0000256" key="1">
    <source>
        <dbReference type="PROSITE-ProRule" id="PRU00023"/>
    </source>
</evidence>
<dbReference type="InterPro" id="IPR013761">
    <property type="entry name" value="SAM/pointed_sf"/>
</dbReference>
<dbReference type="Pfam" id="PF13637">
    <property type="entry name" value="Ank_4"/>
    <property type="match status" value="1"/>
</dbReference>
<dbReference type="InterPro" id="IPR001660">
    <property type="entry name" value="SAM"/>
</dbReference>
<name>A0A6A4X394_AMPAM</name>
<keyword evidence="3" id="KW-0732">Signal</keyword>
<keyword evidence="1" id="KW-0040">ANK repeat</keyword>
<feature type="repeat" description="ANK" evidence="1">
    <location>
        <begin position="337"/>
        <end position="369"/>
    </location>
</feature>
<dbReference type="InterPro" id="IPR002181">
    <property type="entry name" value="Fibrinogen_a/b/g_C_dom"/>
</dbReference>
<evidence type="ECO:0000313" key="5">
    <source>
        <dbReference type="EMBL" id="KAF0308881.1"/>
    </source>
</evidence>
<gene>
    <name evidence="5" type="primary">Ush1g_0</name>
    <name evidence="5" type="ORF">FJT64_019958</name>
</gene>
<comment type="caution">
    <text evidence="5">The sequence shown here is derived from an EMBL/GenBank/DDBJ whole genome shotgun (WGS) entry which is preliminary data.</text>
</comment>
<dbReference type="InterPro" id="IPR050373">
    <property type="entry name" value="Fibrinogen_C-term_domain"/>
</dbReference>
<dbReference type="CDD" id="cd00087">
    <property type="entry name" value="FReD"/>
    <property type="match status" value="1"/>
</dbReference>
<sequence>MPCPPAALLAAALPCALLSPVGAAADPRPPIPANSTWEGRPQFWQVAAVDWSPPVDAIYARRPARDAHHCGHLCLLDGSCAAADLVNGSEGLTCRLAARRGGGSGANASAVAALVRRGRAQLGERCLTDGECWQGLEGAGCVEGVCACPAEALTARGDCVISDCTELTALGVTTSGQHWVRLAAGAAPVGVFCNMDKDGGGWTVFQRRRNDTEQVDFYRYWHHYRDGFGTVTGQFWLGNELIHRLTARGPHQLRIDLFDFEGNHRLVRYSSFAVAGEGDCYRLSVSGFSGAIGDSLGRHNGQCFSTKDRDNDRAARDGYLDLLHEASKRDCNSQDEDGMTPTLWAAHEGHLDALRLIVGRGGDPDKCDNYGNTALHCAAAKGHLNCVSFLVNFGANLWALDNDFHTCKDLAAIRGRDEILRFLDTVIAKQEALNKKVVLSLKMKAEKEAEKRVKEYDKQQKKIDKKAAKPVSQAPNFSSHTTANRNKNLPGGVNRRLQQRNNKFEDRNSTVSGVTYANKYDTKDGAGSDEPSRRGKLADVEFGRKTTGGDLFDRPGFGSVAFRGMMPNLNQLGDDSARPGQEDSIGSAGSLNGKENPFDEQDLPSDDEAQEPDPETSALHLFLTSAGIPEFIPTFVREQIDLTALELLTEEDLIELEVPLGPRKKLQKALRERKQSLEQPGEMVDTQL</sequence>
<feature type="compositionally biased region" description="Acidic residues" evidence="2">
    <location>
        <begin position="598"/>
        <end position="614"/>
    </location>
</feature>
<dbReference type="SUPFAM" id="SSF56496">
    <property type="entry name" value="Fibrinogen C-terminal domain-like"/>
    <property type="match status" value="1"/>
</dbReference>
<protein>
    <submittedName>
        <fullName evidence="5">Usher syndrome type-1G</fullName>
    </submittedName>
</protein>
<keyword evidence="6" id="KW-1185">Reference proteome</keyword>
<dbReference type="PANTHER" id="PTHR19143">
    <property type="entry name" value="FIBRINOGEN/TENASCIN/ANGIOPOEITIN"/>
    <property type="match status" value="1"/>
</dbReference>
<dbReference type="SMART" id="SM00248">
    <property type="entry name" value="ANK"/>
    <property type="match status" value="3"/>
</dbReference>
<organism evidence="5 6">
    <name type="scientific">Amphibalanus amphitrite</name>
    <name type="common">Striped barnacle</name>
    <name type="synonym">Balanus amphitrite</name>
    <dbReference type="NCBI Taxonomy" id="1232801"/>
    <lineage>
        <taxon>Eukaryota</taxon>
        <taxon>Metazoa</taxon>
        <taxon>Ecdysozoa</taxon>
        <taxon>Arthropoda</taxon>
        <taxon>Crustacea</taxon>
        <taxon>Multicrustacea</taxon>
        <taxon>Cirripedia</taxon>
        <taxon>Thoracica</taxon>
        <taxon>Thoracicalcarea</taxon>
        <taxon>Balanomorpha</taxon>
        <taxon>Balanoidea</taxon>
        <taxon>Balanidae</taxon>
        <taxon>Amphibalaninae</taxon>
        <taxon>Amphibalanus</taxon>
    </lineage>
</organism>
<evidence type="ECO:0000259" key="4">
    <source>
        <dbReference type="PROSITE" id="PS51406"/>
    </source>
</evidence>
<dbReference type="GO" id="GO:0005615">
    <property type="term" value="C:extracellular space"/>
    <property type="evidence" value="ECO:0007669"/>
    <property type="project" value="TreeGrafter"/>
</dbReference>
<accession>A0A6A4X394</accession>
<dbReference type="SUPFAM" id="SSF47769">
    <property type="entry name" value="SAM/Pointed domain"/>
    <property type="match status" value="1"/>
</dbReference>
<feature type="compositionally biased region" description="Polar residues" evidence="2">
    <location>
        <begin position="473"/>
        <end position="487"/>
    </location>
</feature>
<dbReference type="Gene3D" id="1.25.40.20">
    <property type="entry name" value="Ankyrin repeat-containing domain"/>
    <property type="match status" value="1"/>
</dbReference>
<dbReference type="Proteomes" id="UP000440578">
    <property type="component" value="Unassembled WGS sequence"/>
</dbReference>
<dbReference type="Pfam" id="PF00536">
    <property type="entry name" value="SAM_1"/>
    <property type="match status" value="1"/>
</dbReference>
<dbReference type="PANTHER" id="PTHR19143:SF458">
    <property type="entry name" value="FIBRINOGEN C-TERMINAL DOMAIN-CONTAINING PROTEIN-RELATED"/>
    <property type="match status" value="1"/>
</dbReference>
<evidence type="ECO:0000313" key="6">
    <source>
        <dbReference type="Proteomes" id="UP000440578"/>
    </source>
</evidence>
<reference evidence="5 6" key="1">
    <citation type="submission" date="2019-07" db="EMBL/GenBank/DDBJ databases">
        <title>Draft genome assembly of a fouling barnacle, Amphibalanus amphitrite (Darwin, 1854): The first reference genome for Thecostraca.</title>
        <authorList>
            <person name="Kim W."/>
        </authorList>
    </citation>
    <scope>NUCLEOTIDE SEQUENCE [LARGE SCALE GENOMIC DNA]</scope>
    <source>
        <strain evidence="5">SNU_AA5</strain>
        <tissue evidence="5">Soma without cirri and trophi</tissue>
    </source>
</reference>
<dbReference type="Gene3D" id="3.90.215.10">
    <property type="entry name" value="Gamma Fibrinogen, chain A, domain 1"/>
    <property type="match status" value="1"/>
</dbReference>
<dbReference type="PROSITE" id="PS51406">
    <property type="entry name" value="FIBRINOGEN_C_2"/>
    <property type="match status" value="1"/>
</dbReference>
<dbReference type="Gene3D" id="1.10.150.50">
    <property type="entry name" value="Transcription Factor, Ets-1"/>
    <property type="match status" value="1"/>
</dbReference>
<evidence type="ECO:0000256" key="2">
    <source>
        <dbReference type="SAM" id="MobiDB-lite"/>
    </source>
</evidence>
<feature type="signal peptide" evidence="3">
    <location>
        <begin position="1"/>
        <end position="23"/>
    </location>
</feature>
<evidence type="ECO:0000256" key="3">
    <source>
        <dbReference type="SAM" id="SignalP"/>
    </source>
</evidence>
<dbReference type="OrthoDB" id="76949at2759"/>
<feature type="domain" description="Fibrinogen C-terminal" evidence="4">
    <location>
        <begin position="155"/>
        <end position="331"/>
    </location>
</feature>
<dbReference type="InterPro" id="IPR036770">
    <property type="entry name" value="Ankyrin_rpt-contain_sf"/>
</dbReference>
<feature type="region of interest" description="Disordered" evidence="2">
    <location>
        <begin position="452"/>
        <end position="548"/>
    </location>
</feature>
<dbReference type="InterPro" id="IPR036056">
    <property type="entry name" value="Fibrinogen-like_C"/>
</dbReference>
<dbReference type="PROSITE" id="PS50297">
    <property type="entry name" value="ANK_REP_REGION"/>
    <property type="match status" value="2"/>
</dbReference>
<feature type="repeat" description="ANK" evidence="1">
    <location>
        <begin position="370"/>
        <end position="402"/>
    </location>
</feature>
<dbReference type="Pfam" id="PF00147">
    <property type="entry name" value="Fibrinogen_C"/>
    <property type="match status" value="1"/>
</dbReference>
<dbReference type="InterPro" id="IPR014716">
    <property type="entry name" value="Fibrinogen_a/b/g_C_1"/>
</dbReference>
<feature type="chain" id="PRO_5025397216" evidence="3">
    <location>
        <begin position="24"/>
        <end position="688"/>
    </location>
</feature>
<dbReference type="PROSITE" id="PS50088">
    <property type="entry name" value="ANK_REPEAT"/>
    <property type="match status" value="2"/>
</dbReference>
<dbReference type="FunFam" id="1.25.40.20:FF:000074">
    <property type="entry name" value="Usher syndrome type-1G protein isoform X1"/>
    <property type="match status" value="1"/>
</dbReference>
<dbReference type="SMART" id="SM00454">
    <property type="entry name" value="SAM"/>
    <property type="match status" value="1"/>
</dbReference>
<feature type="compositionally biased region" description="Basic and acidic residues" evidence="2">
    <location>
        <begin position="520"/>
        <end position="544"/>
    </location>
</feature>
<dbReference type="SMART" id="SM00186">
    <property type="entry name" value="FBG"/>
    <property type="match status" value="1"/>
</dbReference>
<proteinExistence type="predicted"/>
<dbReference type="EMBL" id="VIIS01000456">
    <property type="protein sequence ID" value="KAF0308881.1"/>
    <property type="molecule type" value="Genomic_DNA"/>
</dbReference>
<feature type="compositionally biased region" description="Basic and acidic residues" evidence="2">
    <location>
        <begin position="452"/>
        <end position="467"/>
    </location>
</feature>
<feature type="region of interest" description="Disordered" evidence="2">
    <location>
        <begin position="669"/>
        <end position="688"/>
    </location>
</feature>
<dbReference type="InterPro" id="IPR002110">
    <property type="entry name" value="Ankyrin_rpt"/>
</dbReference>
<dbReference type="AlphaFoldDB" id="A0A6A4X394"/>
<feature type="region of interest" description="Disordered" evidence="2">
    <location>
        <begin position="568"/>
        <end position="615"/>
    </location>
</feature>
<dbReference type="NCBIfam" id="NF040941">
    <property type="entry name" value="GGGWT_bact"/>
    <property type="match status" value="1"/>
</dbReference>